<sequence length="98" mass="10680">MALPRQNFKKKSSNIRIDSSFSASDEVRLSLNQGPKLLPRVPTSRYEGTCSLTSPAEARKAIARKLGQLKSFPTAITQFADLSNCTTALPSNHSTCQP</sequence>
<dbReference type="EMBL" id="CAKOFQ010007431">
    <property type="protein sequence ID" value="CAH2000953.1"/>
    <property type="molecule type" value="Genomic_DNA"/>
</dbReference>
<organism evidence="1 2">
    <name type="scientific">Acanthoscelides obtectus</name>
    <name type="common">Bean weevil</name>
    <name type="synonym">Bruchus obtectus</name>
    <dbReference type="NCBI Taxonomy" id="200917"/>
    <lineage>
        <taxon>Eukaryota</taxon>
        <taxon>Metazoa</taxon>
        <taxon>Ecdysozoa</taxon>
        <taxon>Arthropoda</taxon>
        <taxon>Hexapoda</taxon>
        <taxon>Insecta</taxon>
        <taxon>Pterygota</taxon>
        <taxon>Neoptera</taxon>
        <taxon>Endopterygota</taxon>
        <taxon>Coleoptera</taxon>
        <taxon>Polyphaga</taxon>
        <taxon>Cucujiformia</taxon>
        <taxon>Chrysomeloidea</taxon>
        <taxon>Chrysomelidae</taxon>
        <taxon>Bruchinae</taxon>
        <taxon>Bruchini</taxon>
        <taxon>Acanthoscelides</taxon>
    </lineage>
</organism>
<accession>A0A9P0PWG3</accession>
<name>A0A9P0PWG3_ACAOB</name>
<reference evidence="1" key="1">
    <citation type="submission" date="2022-03" db="EMBL/GenBank/DDBJ databases">
        <authorList>
            <person name="Sayadi A."/>
        </authorList>
    </citation>
    <scope>NUCLEOTIDE SEQUENCE</scope>
</reference>
<dbReference type="Proteomes" id="UP001152888">
    <property type="component" value="Unassembled WGS sequence"/>
</dbReference>
<protein>
    <submittedName>
        <fullName evidence="1">Uncharacterized protein</fullName>
    </submittedName>
</protein>
<evidence type="ECO:0000313" key="1">
    <source>
        <dbReference type="EMBL" id="CAH2000953.1"/>
    </source>
</evidence>
<proteinExistence type="predicted"/>
<evidence type="ECO:0000313" key="2">
    <source>
        <dbReference type="Proteomes" id="UP001152888"/>
    </source>
</evidence>
<comment type="caution">
    <text evidence="1">The sequence shown here is derived from an EMBL/GenBank/DDBJ whole genome shotgun (WGS) entry which is preliminary data.</text>
</comment>
<dbReference type="AlphaFoldDB" id="A0A9P0PWG3"/>
<gene>
    <name evidence="1" type="ORF">ACAOBT_LOCUS25895</name>
</gene>
<keyword evidence="2" id="KW-1185">Reference proteome</keyword>